<evidence type="ECO:0000313" key="3">
    <source>
        <dbReference type="EMBL" id="KAL2067794.1"/>
    </source>
</evidence>
<feature type="region of interest" description="Disordered" evidence="1">
    <location>
        <begin position="403"/>
        <end position="428"/>
    </location>
</feature>
<comment type="caution">
    <text evidence="3">The sequence shown here is derived from an EMBL/GenBank/DDBJ whole genome shotgun (WGS) entry which is preliminary data.</text>
</comment>
<feature type="domain" description="DUF7918" evidence="2">
    <location>
        <begin position="41"/>
        <end position="249"/>
    </location>
</feature>
<dbReference type="Proteomes" id="UP001595075">
    <property type="component" value="Unassembled WGS sequence"/>
</dbReference>
<dbReference type="EMBL" id="JAZHXI010000009">
    <property type="protein sequence ID" value="KAL2067794.1"/>
    <property type="molecule type" value="Genomic_DNA"/>
</dbReference>
<evidence type="ECO:0000313" key="4">
    <source>
        <dbReference type="Proteomes" id="UP001595075"/>
    </source>
</evidence>
<feature type="compositionally biased region" description="Polar residues" evidence="1">
    <location>
        <begin position="406"/>
        <end position="425"/>
    </location>
</feature>
<gene>
    <name evidence="3" type="ORF">VTL71DRAFT_15890</name>
</gene>
<name>A0ABR4CCX4_9HELO</name>
<dbReference type="Pfam" id="PF25534">
    <property type="entry name" value="DUF7918"/>
    <property type="match status" value="1"/>
</dbReference>
<reference evidence="3 4" key="1">
    <citation type="journal article" date="2024" name="Commun. Biol.">
        <title>Comparative genomic analysis of thermophilic fungi reveals convergent evolutionary adaptations and gene losses.</title>
        <authorList>
            <person name="Steindorff A.S."/>
            <person name="Aguilar-Pontes M.V."/>
            <person name="Robinson A.J."/>
            <person name="Andreopoulos B."/>
            <person name="LaButti K."/>
            <person name="Kuo A."/>
            <person name="Mondo S."/>
            <person name="Riley R."/>
            <person name="Otillar R."/>
            <person name="Haridas S."/>
            <person name="Lipzen A."/>
            <person name="Grimwood J."/>
            <person name="Schmutz J."/>
            <person name="Clum A."/>
            <person name="Reid I.D."/>
            <person name="Moisan M.C."/>
            <person name="Butler G."/>
            <person name="Nguyen T.T.M."/>
            <person name="Dewar K."/>
            <person name="Conant G."/>
            <person name="Drula E."/>
            <person name="Henrissat B."/>
            <person name="Hansel C."/>
            <person name="Singer S."/>
            <person name="Hutchinson M.I."/>
            <person name="de Vries R.P."/>
            <person name="Natvig D.O."/>
            <person name="Powell A.J."/>
            <person name="Tsang A."/>
            <person name="Grigoriev I.V."/>
        </authorList>
    </citation>
    <scope>NUCLEOTIDE SEQUENCE [LARGE SCALE GENOMIC DNA]</scope>
    <source>
        <strain evidence="3 4">CBS 494.80</strain>
    </source>
</reference>
<organism evidence="3 4">
    <name type="scientific">Oculimacula yallundae</name>
    <dbReference type="NCBI Taxonomy" id="86028"/>
    <lineage>
        <taxon>Eukaryota</taxon>
        <taxon>Fungi</taxon>
        <taxon>Dikarya</taxon>
        <taxon>Ascomycota</taxon>
        <taxon>Pezizomycotina</taxon>
        <taxon>Leotiomycetes</taxon>
        <taxon>Helotiales</taxon>
        <taxon>Ploettnerulaceae</taxon>
        <taxon>Oculimacula</taxon>
    </lineage>
</organism>
<keyword evidence="4" id="KW-1185">Reference proteome</keyword>
<sequence length="522" mass="58689">MAILKCPSGEVEIRLRKPRPAESEAVYFDEFEKVEVIESLSLKNRCTVYIISEATSYAIEVILKKGFYLGDAEGVRVKIYDKATDGFIGQKLIPRNHSEHLQNDESTLIETVSGGIANGKWVSNAGLIFKGLAMDETLDRETDVAGMPVASLGGLQIRVSKCSEKSEVTISKREFERQMARFEGRQVISQAKNIDEVSYNKDGITHTVELSGGFAGRQVGAPTQVQMLRKETDRLCFDFICRSEEFLENNSFMKSPLPIELWPWHRLTADQRHMVFKELQKAHHHESVSNQINTGSGQNSNVEIMINTASPTAASRKEWRNMSEKDKRSVFLSLQHLRVEFESQKKHSAAKSISGLVNNQSEILTGVQLLPQAPDHTDVNASPVVRSSTPKVQTLERVVIDLTDSPPRSGQRSIPSRHLQTQAGTHSEPIDLDTFVFRSETSPTKASRSKPEIDMQRDHKRVKLHQSEGIKPNVGNDNKVLGSGHELKLRTKEIDEVAEIARLYREAEEMKAKFEELEEAKE</sequence>
<dbReference type="InterPro" id="IPR057678">
    <property type="entry name" value="DUF7918"/>
</dbReference>
<evidence type="ECO:0000259" key="2">
    <source>
        <dbReference type="Pfam" id="PF25534"/>
    </source>
</evidence>
<accession>A0ABR4CCX4</accession>
<protein>
    <recommendedName>
        <fullName evidence="2">DUF7918 domain-containing protein</fullName>
    </recommendedName>
</protein>
<proteinExistence type="predicted"/>
<evidence type="ECO:0000256" key="1">
    <source>
        <dbReference type="SAM" id="MobiDB-lite"/>
    </source>
</evidence>